<dbReference type="AlphaFoldDB" id="A0A0E9S3F2"/>
<evidence type="ECO:0000313" key="2">
    <source>
        <dbReference type="EMBL" id="JAH35210.1"/>
    </source>
</evidence>
<sequence>MDHPHSVISMFSVKTLYIISVNVSLFCV</sequence>
<evidence type="ECO:0000256" key="1">
    <source>
        <dbReference type="SAM" id="Phobius"/>
    </source>
</evidence>
<accession>A0A0E9S3F2</accession>
<dbReference type="EMBL" id="GBXM01073367">
    <property type="protein sequence ID" value="JAH35210.1"/>
    <property type="molecule type" value="Transcribed_RNA"/>
</dbReference>
<feature type="transmembrane region" description="Helical" evidence="1">
    <location>
        <begin position="6"/>
        <end position="27"/>
    </location>
</feature>
<proteinExistence type="predicted"/>
<reference evidence="2" key="1">
    <citation type="submission" date="2014-11" db="EMBL/GenBank/DDBJ databases">
        <authorList>
            <person name="Amaro Gonzalez C."/>
        </authorList>
    </citation>
    <scope>NUCLEOTIDE SEQUENCE</scope>
</reference>
<protein>
    <submittedName>
        <fullName evidence="2">Uncharacterized protein</fullName>
    </submittedName>
</protein>
<keyword evidence="1" id="KW-0472">Membrane</keyword>
<keyword evidence="1" id="KW-1133">Transmembrane helix</keyword>
<name>A0A0E9S3F2_ANGAN</name>
<reference evidence="2" key="2">
    <citation type="journal article" date="2015" name="Fish Shellfish Immunol.">
        <title>Early steps in the European eel (Anguilla anguilla)-Vibrio vulnificus interaction in the gills: Role of the RtxA13 toxin.</title>
        <authorList>
            <person name="Callol A."/>
            <person name="Pajuelo D."/>
            <person name="Ebbesson L."/>
            <person name="Teles M."/>
            <person name="MacKenzie S."/>
            <person name="Amaro C."/>
        </authorList>
    </citation>
    <scope>NUCLEOTIDE SEQUENCE</scope>
</reference>
<organism evidence="2">
    <name type="scientific">Anguilla anguilla</name>
    <name type="common">European freshwater eel</name>
    <name type="synonym">Muraena anguilla</name>
    <dbReference type="NCBI Taxonomy" id="7936"/>
    <lineage>
        <taxon>Eukaryota</taxon>
        <taxon>Metazoa</taxon>
        <taxon>Chordata</taxon>
        <taxon>Craniata</taxon>
        <taxon>Vertebrata</taxon>
        <taxon>Euteleostomi</taxon>
        <taxon>Actinopterygii</taxon>
        <taxon>Neopterygii</taxon>
        <taxon>Teleostei</taxon>
        <taxon>Anguilliformes</taxon>
        <taxon>Anguillidae</taxon>
        <taxon>Anguilla</taxon>
    </lineage>
</organism>
<keyword evidence="1" id="KW-0812">Transmembrane</keyword>